<feature type="chain" id="PRO_5004213174" description="DUF547 domain-containing protein" evidence="1">
    <location>
        <begin position="24"/>
        <end position="375"/>
    </location>
</feature>
<proteinExistence type="predicted"/>
<dbReference type="Pfam" id="PF04784">
    <property type="entry name" value="DUF547"/>
    <property type="match status" value="1"/>
</dbReference>
<dbReference type="eggNOG" id="ENOG503094I">
    <property type="taxonomic scope" value="Bacteria"/>
</dbReference>
<evidence type="ECO:0000313" key="4">
    <source>
        <dbReference type="Proteomes" id="UP000008808"/>
    </source>
</evidence>
<dbReference type="KEGG" id="eli:ELI_09450"/>
<sequence>MSPAPRFALGFALALSVSAPALAQSDGGSASATVSTAEFARFTPGAQAVDTRLDYSIWNEALDYMVFRMRSSARDVPPPIRSTLGTRMTYGHDSLYRLEGNRILFSFLEDEIKQSLVTYREELAELAGTIDIAGLPRNEQLAYWINLHNAAVISKIAEEYPVKAPARMKVGPEELPLDEAKFITVAGVAMSPKDIRTKIVYPNWKDPRVIYGFFRGEIGGPSINDEAFTGANVGRLLDENAREFVNSLRGVEKRGNTMHVSKIFEEARPYFFNDWVGGLRAHVGKYAREDVTDILLKTASVEADLYEEDISDMAKGERQPIYAAGQGVGRVPPNVARLIGEYRQKVQKLIKRKELQPKVTVIDMNSPTEEGYVVE</sequence>
<evidence type="ECO:0000256" key="1">
    <source>
        <dbReference type="SAM" id="SignalP"/>
    </source>
</evidence>
<dbReference type="RefSeq" id="WP_011414810.1">
    <property type="nucleotide sequence ID" value="NC_007722.1"/>
</dbReference>
<dbReference type="Proteomes" id="UP000008808">
    <property type="component" value="Chromosome"/>
</dbReference>
<dbReference type="HOGENOM" id="CLU_058816_0_0_5"/>
<dbReference type="EMBL" id="CP000157">
    <property type="protein sequence ID" value="ABC63982.1"/>
    <property type="molecule type" value="Genomic_DNA"/>
</dbReference>
<accession>Q2N8K9</accession>
<feature type="domain" description="DUF547" evidence="2">
    <location>
        <begin position="134"/>
        <end position="245"/>
    </location>
</feature>
<dbReference type="AlphaFoldDB" id="Q2N8K9"/>
<dbReference type="OrthoDB" id="526867at2"/>
<dbReference type="InterPro" id="IPR006869">
    <property type="entry name" value="DUF547"/>
</dbReference>
<organism evidence="3 4">
    <name type="scientific">Erythrobacter litoralis (strain HTCC2594)</name>
    <dbReference type="NCBI Taxonomy" id="314225"/>
    <lineage>
        <taxon>Bacteria</taxon>
        <taxon>Pseudomonadati</taxon>
        <taxon>Pseudomonadota</taxon>
        <taxon>Alphaproteobacteria</taxon>
        <taxon>Sphingomonadales</taxon>
        <taxon>Erythrobacteraceae</taxon>
        <taxon>Erythrobacter/Porphyrobacter group</taxon>
        <taxon>Erythrobacter</taxon>
    </lineage>
</organism>
<gene>
    <name evidence="3" type="ordered locus">ELI_09450</name>
</gene>
<keyword evidence="4" id="KW-1185">Reference proteome</keyword>
<protein>
    <recommendedName>
        <fullName evidence="2">DUF547 domain-containing protein</fullName>
    </recommendedName>
</protein>
<evidence type="ECO:0000259" key="2">
    <source>
        <dbReference type="Pfam" id="PF04784"/>
    </source>
</evidence>
<keyword evidence="1" id="KW-0732">Signal</keyword>
<name>Q2N8K9_ERYLH</name>
<reference evidence="4" key="1">
    <citation type="journal article" date="2009" name="J. Bacteriol.">
        <title>Complete genome sequence of Erythrobacter litoralis HTCC2594.</title>
        <authorList>
            <person name="Oh H.M."/>
            <person name="Giovannoni S.J."/>
            <person name="Ferriera S."/>
            <person name="Johnson J."/>
            <person name="Cho J.C."/>
        </authorList>
    </citation>
    <scope>NUCLEOTIDE SEQUENCE [LARGE SCALE GENOMIC DNA]</scope>
    <source>
        <strain evidence="4">HTCC2594</strain>
    </source>
</reference>
<feature type="signal peptide" evidence="1">
    <location>
        <begin position="1"/>
        <end position="23"/>
    </location>
</feature>
<dbReference type="STRING" id="314225.ELI_09450"/>
<evidence type="ECO:0000313" key="3">
    <source>
        <dbReference type="EMBL" id="ABC63982.1"/>
    </source>
</evidence>